<reference evidence="3" key="1">
    <citation type="submission" date="2016-04" db="EMBL/GenBank/DDBJ databases">
        <authorList>
            <person name="Nguyen H.D."/>
            <person name="Kesanakurti P."/>
            <person name="Cullis J."/>
            <person name="Levesque C.A."/>
            <person name="Hambleton S."/>
        </authorList>
    </citation>
    <scope>NUCLEOTIDE SEQUENCE</scope>
    <source>
        <strain evidence="3">DAOMC 238032</strain>
    </source>
</reference>
<keyword evidence="5" id="KW-1185">Reference proteome</keyword>
<accession>A0A177V6R2</accession>
<protein>
    <submittedName>
        <fullName evidence="3">Uncharacterized protein</fullName>
    </submittedName>
</protein>
<feature type="compositionally biased region" description="Low complexity" evidence="1">
    <location>
        <begin position="307"/>
        <end position="328"/>
    </location>
</feature>
<feature type="region of interest" description="Disordered" evidence="1">
    <location>
        <begin position="155"/>
        <end position="203"/>
    </location>
</feature>
<dbReference type="EMBL" id="LWDD02000576">
    <property type="protein sequence ID" value="KAE8258607.1"/>
    <property type="molecule type" value="Genomic_DNA"/>
</dbReference>
<name>A0A177V6R2_9BASI</name>
<evidence type="ECO:0000256" key="1">
    <source>
        <dbReference type="SAM" id="MobiDB-lite"/>
    </source>
</evidence>
<feature type="compositionally biased region" description="Polar residues" evidence="1">
    <location>
        <begin position="766"/>
        <end position="788"/>
    </location>
</feature>
<feature type="compositionally biased region" description="Polar residues" evidence="1">
    <location>
        <begin position="427"/>
        <end position="437"/>
    </location>
</feature>
<reference evidence="2" key="3">
    <citation type="submission" date="2020-10" db="EMBL/GenBank/DDBJ databases">
        <authorList>
            <person name="Sedaghatjoo S."/>
        </authorList>
    </citation>
    <scope>NUCLEOTIDE SEQUENCE</scope>
    <source>
        <strain evidence="2">AZH3</strain>
    </source>
</reference>
<feature type="compositionally biased region" description="Polar residues" evidence="1">
    <location>
        <begin position="113"/>
        <end position="129"/>
    </location>
</feature>
<feature type="region of interest" description="Disordered" evidence="1">
    <location>
        <begin position="591"/>
        <end position="687"/>
    </location>
</feature>
<dbReference type="Proteomes" id="UP000836402">
    <property type="component" value="Unassembled WGS sequence"/>
</dbReference>
<feature type="compositionally biased region" description="Low complexity" evidence="1">
    <location>
        <begin position="155"/>
        <end position="167"/>
    </location>
</feature>
<evidence type="ECO:0000313" key="4">
    <source>
        <dbReference type="Proteomes" id="UP000077671"/>
    </source>
</evidence>
<evidence type="ECO:0000313" key="2">
    <source>
        <dbReference type="EMBL" id="CAD6945200.1"/>
    </source>
</evidence>
<feature type="region of interest" description="Disordered" evidence="1">
    <location>
        <begin position="104"/>
        <end position="137"/>
    </location>
</feature>
<comment type="caution">
    <text evidence="3">The sequence shown here is derived from an EMBL/GenBank/DDBJ whole genome shotgun (WGS) entry which is preliminary data.</text>
</comment>
<feature type="compositionally biased region" description="Basic residues" evidence="1">
    <location>
        <begin position="274"/>
        <end position="288"/>
    </location>
</feature>
<feature type="region of interest" description="Disordered" evidence="1">
    <location>
        <begin position="307"/>
        <end position="337"/>
    </location>
</feature>
<sequence length="829" mass="88747">MNEIHAPSRSSTGPHRSHDSQPRPSQGVRLKELGAQKSERKSLTTALLTPPAENRLLSAIPPLSTKDVNLHRSTAMDTFPPPLAAAHAGPLNISKLVQHARAPTDSKAWAGNSHETSPTIVGSSETGSPPSGFDFSHGTLPSALSMRYFSQQNSVTSSLSSHDPSASDQVPEPAWEDDSSAVDRSGTDSYSRHPGRRRVDGQLDPPIQVEDTAAAKFGIRRGAEMAANSSRLPTYPHGNLADATGNYRSQSSGNQHVVLAHRAGAPEVSLSKSKPSHTHNHSHTHSKVRNSERAKELAKLEMAARQIRAQMAAESDQSPSSDSGESVSIGGRSRTSSMAEHDLEHFVAEASDAACSDDIAGLRQQILSLQRSHIVKRQAHSGMGDYTYTDVDNDDDLDHFPSRTPPQAEAPASDRRRGQQHHHNHGMTPSRSETSYNRGYADRAAPKMSPSASSTSRFLANDVGSSRLRNRQQQQPRPRAGGRRTPTLSRRDEQQHSHDGPFQAADSDEEDEDDDVDHLPMDYSHINGSRTPAVTTPAKRAYRRRGSGVAPSLSSSPPSGKSTNDDQFAELSNKIEMLEQMIVSFGTSGDLSHPHSVVPGQRASLIKQQDRPTPSKRATNGKARELQAPPPSEPQPPVPNSDDDLTDNWGAPVITRSPVPPRSVGKDLRGATTTASGPRGGDQSLNPLASLRKRASVSSMATVASGFRFNITPAVQSAAVKDAVPGPDHGHSAASASSASMKQRSTAAAFRNLFSGGFTAGMPGMHSSSHLPATSGDGSSIRSVGTADSTHKEVMLSFSRKRTERVAVPKAKIRQAAGRGRVYVTPVKE</sequence>
<reference evidence="3" key="2">
    <citation type="journal article" date="2019" name="IMA Fungus">
        <title>Genome sequencing and comparison of five Tilletia species to identify candidate genes for the detection of regulated species infecting wheat.</title>
        <authorList>
            <person name="Nguyen H.D.T."/>
            <person name="Sultana T."/>
            <person name="Kesanakurti P."/>
            <person name="Hambleton S."/>
        </authorList>
    </citation>
    <scope>NUCLEOTIDE SEQUENCE</scope>
    <source>
        <strain evidence="3">DAOMC 238032</strain>
    </source>
</reference>
<feature type="compositionally biased region" description="Basic and acidic residues" evidence="1">
    <location>
        <begin position="489"/>
        <end position="499"/>
    </location>
</feature>
<feature type="region of interest" description="Disordered" evidence="1">
    <location>
        <begin position="765"/>
        <end position="792"/>
    </location>
</feature>
<feature type="compositionally biased region" description="Acidic residues" evidence="1">
    <location>
        <begin position="506"/>
        <end position="516"/>
    </location>
</feature>
<feature type="compositionally biased region" description="Pro residues" evidence="1">
    <location>
        <begin position="628"/>
        <end position="639"/>
    </location>
</feature>
<evidence type="ECO:0000313" key="3">
    <source>
        <dbReference type="EMBL" id="KAE8258607.1"/>
    </source>
</evidence>
<organism evidence="3 4">
    <name type="scientific">Tilletia caries</name>
    <name type="common">wheat bunt fungus</name>
    <dbReference type="NCBI Taxonomy" id="13290"/>
    <lineage>
        <taxon>Eukaryota</taxon>
        <taxon>Fungi</taxon>
        <taxon>Dikarya</taxon>
        <taxon>Basidiomycota</taxon>
        <taxon>Ustilaginomycotina</taxon>
        <taxon>Exobasidiomycetes</taxon>
        <taxon>Tilletiales</taxon>
        <taxon>Tilletiaceae</taxon>
        <taxon>Tilletia</taxon>
    </lineage>
</organism>
<proteinExistence type="predicted"/>
<dbReference type="EMBL" id="CAJHJG010004852">
    <property type="protein sequence ID" value="CAD6945200.1"/>
    <property type="molecule type" value="Genomic_DNA"/>
</dbReference>
<feature type="region of interest" description="Disordered" evidence="1">
    <location>
        <begin position="268"/>
        <end position="294"/>
    </location>
</feature>
<feature type="compositionally biased region" description="Low complexity" evidence="1">
    <location>
        <begin position="547"/>
        <end position="562"/>
    </location>
</feature>
<feature type="region of interest" description="Disordered" evidence="1">
    <location>
        <begin position="1"/>
        <end position="49"/>
    </location>
</feature>
<feature type="region of interest" description="Disordered" evidence="1">
    <location>
        <begin position="384"/>
        <end position="566"/>
    </location>
</feature>
<dbReference type="AlphaFoldDB" id="A0A177V6R2"/>
<evidence type="ECO:0000313" key="5">
    <source>
        <dbReference type="Proteomes" id="UP000836402"/>
    </source>
</evidence>
<feature type="compositionally biased region" description="Basic and acidic residues" evidence="1">
    <location>
        <begin position="29"/>
        <end position="42"/>
    </location>
</feature>
<gene>
    <name evidence="3" type="ORF">A4X03_0g4324</name>
    <name evidence="2" type="ORF">JKIAZH3_G8137</name>
</gene>
<dbReference type="Proteomes" id="UP000077671">
    <property type="component" value="Unassembled WGS sequence"/>
</dbReference>